<dbReference type="InterPro" id="IPR049560">
    <property type="entry name" value="MeTrfase_RsmB-F_NOP2_cat"/>
</dbReference>
<feature type="non-terminal residue" evidence="13">
    <location>
        <position position="1"/>
    </location>
</feature>
<dbReference type="Gene3D" id="6.20.240.40">
    <property type="match status" value="1"/>
</dbReference>
<evidence type="ECO:0000256" key="9">
    <source>
        <dbReference type="ARBA" id="ARBA00042050"/>
    </source>
</evidence>
<dbReference type="Proteomes" id="UP000799539">
    <property type="component" value="Unassembled WGS sequence"/>
</dbReference>
<feature type="domain" description="SAM-dependent MTase RsmB/NOP-type" evidence="12">
    <location>
        <begin position="37"/>
        <end position="379"/>
    </location>
</feature>
<evidence type="ECO:0000256" key="10">
    <source>
        <dbReference type="ARBA" id="ARBA00049302"/>
    </source>
</evidence>
<dbReference type="PANTHER" id="PTHR22808">
    <property type="entry name" value="NCL1 YEAST -RELATED NOL1/NOP2/FMU SUN DOMAIN-CONTAINING"/>
    <property type="match status" value="1"/>
</dbReference>
<sequence>SMTKTQRKATSSAADAFDRHYAAIWGEERWQKTLRPALEQPTRYACLLNRYAPLKATKEKISNPNMDEVLLELPRPSATESVSTIPLNLVVRQTKSAENGASPMSREPFPAPIAVPGQLCTHWNLDAASVLVAQLLNVRNGDNVLDLCAAPGGKSISLAQNIWVQYFADDSNAKAKILDEKPLRLGTLHSNEADAPRQRRLADNLRSYLPKPLFDAQRISTLRIDGTNPKAHYELVVKTSNGTVGYDKVLIDAPCSSERHIIHAHTNAKLGGREAPEMVNWRPGSSKRLAETQLKLLMTGLRAAKVGATVMYATCSIEPTENDGVIEKVGFGAGSGDEGLETDLEKNWAERTKFGWIVLPDHPSGGRWGPLFFAILTKTSIA</sequence>
<keyword evidence="3 11" id="KW-0489">Methyltransferase</keyword>
<feature type="binding site" evidence="11">
    <location>
        <position position="252"/>
    </location>
    <ligand>
        <name>S-adenosyl-L-methionine</name>
        <dbReference type="ChEBI" id="CHEBI:59789"/>
    </ligand>
</feature>
<keyword evidence="14" id="KW-1185">Reference proteome</keyword>
<evidence type="ECO:0000256" key="3">
    <source>
        <dbReference type="ARBA" id="ARBA00022603"/>
    </source>
</evidence>
<dbReference type="GO" id="GO:0008173">
    <property type="term" value="F:RNA methyltransferase activity"/>
    <property type="evidence" value="ECO:0007669"/>
    <property type="project" value="InterPro"/>
</dbReference>
<dbReference type="PROSITE" id="PS51686">
    <property type="entry name" value="SAM_MT_RSMB_NOP"/>
    <property type="match status" value="1"/>
</dbReference>
<evidence type="ECO:0000256" key="5">
    <source>
        <dbReference type="ARBA" id="ARBA00022691"/>
    </source>
</evidence>
<feature type="binding site" evidence="11">
    <location>
        <begin position="148"/>
        <end position="154"/>
    </location>
    <ligand>
        <name>S-adenosyl-L-methionine</name>
        <dbReference type="ChEBI" id="CHEBI:59789"/>
    </ligand>
</feature>
<dbReference type="SUPFAM" id="SSF53335">
    <property type="entry name" value="S-adenosyl-L-methionine-dependent methyltransferases"/>
    <property type="match status" value="1"/>
</dbReference>
<dbReference type="InterPro" id="IPR029063">
    <property type="entry name" value="SAM-dependent_MTases_sf"/>
</dbReference>
<dbReference type="Pfam" id="PF01189">
    <property type="entry name" value="Methyltr_RsmB-F"/>
    <property type="match status" value="1"/>
</dbReference>
<dbReference type="InterPro" id="IPR023267">
    <property type="entry name" value="RCMT"/>
</dbReference>
<keyword evidence="6 11" id="KW-0694">RNA-binding</keyword>
<dbReference type="GO" id="GO:0031167">
    <property type="term" value="P:rRNA methylation"/>
    <property type="evidence" value="ECO:0007669"/>
    <property type="project" value="TreeGrafter"/>
</dbReference>
<dbReference type="InterPro" id="IPR001678">
    <property type="entry name" value="MeTrfase_RsmB-F_NOP2_dom"/>
</dbReference>
<comment type="catalytic activity">
    <reaction evidence="10">
        <text>a cytidine in rRNA + S-adenosyl-L-methionine = a 5-methylcytidine in rRNA + S-adenosyl-L-homocysteine + H(+)</text>
        <dbReference type="Rhea" id="RHEA:61484"/>
        <dbReference type="Rhea" id="RHEA-COMP:15836"/>
        <dbReference type="Rhea" id="RHEA-COMP:15837"/>
        <dbReference type="ChEBI" id="CHEBI:15378"/>
        <dbReference type="ChEBI" id="CHEBI:57856"/>
        <dbReference type="ChEBI" id="CHEBI:59789"/>
        <dbReference type="ChEBI" id="CHEBI:74483"/>
        <dbReference type="ChEBI" id="CHEBI:82748"/>
    </reaction>
</comment>
<keyword evidence="5 11" id="KW-0949">S-adenosyl-L-methionine</keyword>
<accession>A0A6A6FEZ4</accession>
<keyword evidence="7" id="KW-0809">Transit peptide</keyword>
<dbReference type="OrthoDB" id="427002at2759"/>
<evidence type="ECO:0000256" key="8">
    <source>
        <dbReference type="ARBA" id="ARBA00023128"/>
    </source>
</evidence>
<evidence type="ECO:0000313" key="13">
    <source>
        <dbReference type="EMBL" id="KAF2211962.1"/>
    </source>
</evidence>
<gene>
    <name evidence="13" type="ORF">CERZMDRAFT_42220</name>
</gene>
<keyword evidence="8" id="KW-0496">Mitochondrion</keyword>
<dbReference type="PRINTS" id="PR02008">
    <property type="entry name" value="RCMTFAMILY"/>
</dbReference>
<evidence type="ECO:0000259" key="12">
    <source>
        <dbReference type="PROSITE" id="PS51686"/>
    </source>
</evidence>
<dbReference type="GO" id="GO:0005762">
    <property type="term" value="C:mitochondrial large ribosomal subunit"/>
    <property type="evidence" value="ECO:0007669"/>
    <property type="project" value="TreeGrafter"/>
</dbReference>
<dbReference type="Gene3D" id="3.40.50.150">
    <property type="entry name" value="Vaccinia Virus protein VP39"/>
    <property type="match status" value="1"/>
</dbReference>
<name>A0A6A6FEZ4_9PEZI</name>
<dbReference type="PANTHER" id="PTHR22808:SF3">
    <property type="entry name" value="5-METHYLCYTOSINE RRNA METHYLTRANSFERASE NSUN4"/>
    <property type="match status" value="1"/>
</dbReference>
<evidence type="ECO:0000313" key="14">
    <source>
        <dbReference type="Proteomes" id="UP000799539"/>
    </source>
</evidence>
<feature type="binding site" evidence="11">
    <location>
        <position position="225"/>
    </location>
    <ligand>
        <name>S-adenosyl-L-methionine</name>
        <dbReference type="ChEBI" id="CHEBI:59789"/>
    </ligand>
</feature>
<keyword evidence="2" id="KW-0698">rRNA processing</keyword>
<evidence type="ECO:0000256" key="7">
    <source>
        <dbReference type="ARBA" id="ARBA00022946"/>
    </source>
</evidence>
<dbReference type="AlphaFoldDB" id="A0A6A6FEZ4"/>
<evidence type="ECO:0000256" key="6">
    <source>
        <dbReference type="ARBA" id="ARBA00022884"/>
    </source>
</evidence>
<reference evidence="13" key="1">
    <citation type="journal article" date="2020" name="Stud. Mycol.">
        <title>101 Dothideomycetes genomes: a test case for predicting lifestyles and emergence of pathogens.</title>
        <authorList>
            <person name="Haridas S."/>
            <person name="Albert R."/>
            <person name="Binder M."/>
            <person name="Bloem J."/>
            <person name="Labutti K."/>
            <person name="Salamov A."/>
            <person name="Andreopoulos B."/>
            <person name="Baker S."/>
            <person name="Barry K."/>
            <person name="Bills G."/>
            <person name="Bluhm B."/>
            <person name="Cannon C."/>
            <person name="Castanera R."/>
            <person name="Culley D."/>
            <person name="Daum C."/>
            <person name="Ezra D."/>
            <person name="Gonzalez J."/>
            <person name="Henrissat B."/>
            <person name="Kuo A."/>
            <person name="Liang C."/>
            <person name="Lipzen A."/>
            <person name="Lutzoni F."/>
            <person name="Magnuson J."/>
            <person name="Mondo S."/>
            <person name="Nolan M."/>
            <person name="Ohm R."/>
            <person name="Pangilinan J."/>
            <person name="Park H.-J."/>
            <person name="Ramirez L."/>
            <person name="Alfaro M."/>
            <person name="Sun H."/>
            <person name="Tritt A."/>
            <person name="Yoshinaga Y."/>
            <person name="Zwiers L.-H."/>
            <person name="Turgeon B."/>
            <person name="Goodwin S."/>
            <person name="Spatafora J."/>
            <person name="Crous P."/>
            <person name="Grigoriev I."/>
        </authorList>
    </citation>
    <scope>NUCLEOTIDE SEQUENCE</scope>
    <source>
        <strain evidence="13">SCOH1-5</strain>
    </source>
</reference>
<evidence type="ECO:0000256" key="2">
    <source>
        <dbReference type="ARBA" id="ARBA00022552"/>
    </source>
</evidence>
<evidence type="ECO:0000256" key="11">
    <source>
        <dbReference type="PROSITE-ProRule" id="PRU01023"/>
    </source>
</evidence>
<feature type="binding site" evidence="11">
    <location>
        <position position="192"/>
    </location>
    <ligand>
        <name>S-adenosyl-L-methionine</name>
        <dbReference type="ChEBI" id="CHEBI:59789"/>
    </ligand>
</feature>
<evidence type="ECO:0000256" key="4">
    <source>
        <dbReference type="ARBA" id="ARBA00022679"/>
    </source>
</evidence>
<comment type="subcellular location">
    <subcellularLocation>
        <location evidence="1">Mitochondrion</location>
    </subcellularLocation>
</comment>
<feature type="active site" description="Nucleophile" evidence="11">
    <location>
        <position position="315"/>
    </location>
</feature>
<keyword evidence="4 11" id="KW-0808">Transferase</keyword>
<organism evidence="13 14">
    <name type="scientific">Cercospora zeae-maydis SCOH1-5</name>
    <dbReference type="NCBI Taxonomy" id="717836"/>
    <lineage>
        <taxon>Eukaryota</taxon>
        <taxon>Fungi</taxon>
        <taxon>Dikarya</taxon>
        <taxon>Ascomycota</taxon>
        <taxon>Pezizomycotina</taxon>
        <taxon>Dothideomycetes</taxon>
        <taxon>Dothideomycetidae</taxon>
        <taxon>Mycosphaerellales</taxon>
        <taxon>Mycosphaerellaceae</taxon>
        <taxon>Cercospora</taxon>
    </lineage>
</organism>
<proteinExistence type="inferred from homology"/>
<protein>
    <recommendedName>
        <fullName evidence="9">NOL1/NOP2/Sun domain family member 4</fullName>
    </recommendedName>
</protein>
<dbReference type="EMBL" id="ML992674">
    <property type="protein sequence ID" value="KAF2211962.1"/>
    <property type="molecule type" value="Genomic_DNA"/>
</dbReference>
<evidence type="ECO:0000256" key="1">
    <source>
        <dbReference type="ARBA" id="ARBA00004173"/>
    </source>
</evidence>
<dbReference type="GO" id="GO:0003723">
    <property type="term" value="F:RNA binding"/>
    <property type="evidence" value="ECO:0007669"/>
    <property type="project" value="UniProtKB-UniRule"/>
</dbReference>
<comment type="similarity">
    <text evidence="11">Belongs to the class I-like SAM-binding methyltransferase superfamily. RsmB/NOP family.</text>
</comment>